<feature type="region of interest" description="Disordered" evidence="1">
    <location>
        <begin position="170"/>
        <end position="257"/>
    </location>
</feature>
<evidence type="ECO:0000313" key="2">
    <source>
        <dbReference type="EMBL" id="KAG5459955.1"/>
    </source>
</evidence>
<dbReference type="AlphaFoldDB" id="A0A8H7ZVC6"/>
<proteinExistence type="predicted"/>
<feature type="compositionally biased region" description="Basic and acidic residues" evidence="1">
    <location>
        <begin position="54"/>
        <end position="64"/>
    </location>
</feature>
<feature type="compositionally biased region" description="Basic and acidic residues" evidence="1">
    <location>
        <begin position="212"/>
        <end position="231"/>
    </location>
</feature>
<comment type="caution">
    <text evidence="2">The sequence shown here is derived from an EMBL/GenBank/DDBJ whole genome shotgun (WGS) entry which is preliminary data.</text>
</comment>
<protein>
    <submittedName>
        <fullName evidence="2">Uncharacterized protein</fullName>
    </submittedName>
</protein>
<feature type="region of interest" description="Disordered" evidence="1">
    <location>
        <begin position="32"/>
        <end position="100"/>
    </location>
</feature>
<dbReference type="EMBL" id="JAEFCI010006013">
    <property type="protein sequence ID" value="KAG5459955.1"/>
    <property type="molecule type" value="Genomic_DNA"/>
</dbReference>
<feature type="compositionally biased region" description="Basic and acidic residues" evidence="1">
    <location>
        <begin position="239"/>
        <end position="248"/>
    </location>
</feature>
<feature type="compositionally biased region" description="Gly residues" evidence="1">
    <location>
        <begin position="181"/>
        <end position="198"/>
    </location>
</feature>
<feature type="compositionally biased region" description="Basic and acidic residues" evidence="1">
    <location>
        <begin position="32"/>
        <end position="43"/>
    </location>
</feature>
<reference evidence="2 3" key="1">
    <citation type="journal article" name="Sci. Rep.">
        <title>Genome-scale phylogenetic analyses confirm Olpidium as the closest living zoosporic fungus to the non-flagellated, terrestrial fungi.</title>
        <authorList>
            <person name="Chang Y."/>
            <person name="Rochon D."/>
            <person name="Sekimoto S."/>
            <person name="Wang Y."/>
            <person name="Chovatia M."/>
            <person name="Sandor L."/>
            <person name="Salamov A."/>
            <person name="Grigoriev I.V."/>
            <person name="Stajich J.E."/>
            <person name="Spatafora J.W."/>
        </authorList>
    </citation>
    <scope>NUCLEOTIDE SEQUENCE [LARGE SCALE GENOMIC DNA]</scope>
    <source>
        <strain evidence="2">S191</strain>
    </source>
</reference>
<evidence type="ECO:0000256" key="1">
    <source>
        <dbReference type="SAM" id="MobiDB-lite"/>
    </source>
</evidence>
<dbReference type="Proteomes" id="UP000673691">
    <property type="component" value="Unassembled WGS sequence"/>
</dbReference>
<organism evidence="2 3">
    <name type="scientific">Olpidium bornovanus</name>
    <dbReference type="NCBI Taxonomy" id="278681"/>
    <lineage>
        <taxon>Eukaryota</taxon>
        <taxon>Fungi</taxon>
        <taxon>Fungi incertae sedis</taxon>
        <taxon>Olpidiomycota</taxon>
        <taxon>Olpidiomycotina</taxon>
        <taxon>Olpidiomycetes</taxon>
        <taxon>Olpidiales</taxon>
        <taxon>Olpidiaceae</taxon>
        <taxon>Olpidium</taxon>
    </lineage>
</organism>
<gene>
    <name evidence="2" type="ORF">BJ554DRAFT_8063</name>
</gene>
<evidence type="ECO:0000313" key="3">
    <source>
        <dbReference type="Proteomes" id="UP000673691"/>
    </source>
</evidence>
<feature type="non-terminal residue" evidence="2">
    <location>
        <position position="1"/>
    </location>
</feature>
<accession>A0A8H7ZVC6</accession>
<sequence length="257" mass="26617">VGRGARLGAALDGAHGLAGVGDGLVSEELLDDAGRGPAEEVRQPVHPVPLPITGHERRPEHAGRVEGSAGYRAAQEAEEPQREADGEGGETGFGVGVRGVDGKVPPDRAVLDGAVGERHRLRIAGVDLVERGGEDDVDEEASFRRIVLTVRTKRKLHHERMADAGVAVEGDDDLLDRTEGPIGGGHGVQPDRGGGGGNQLDADVEQALADGHLPRDDGGEGDCRVEVRAGDVGEAVDEGDGREGRADGPEDEPLVGL</sequence>
<feature type="compositionally biased region" description="Gly residues" evidence="1">
    <location>
        <begin position="89"/>
        <end position="99"/>
    </location>
</feature>
<keyword evidence="3" id="KW-1185">Reference proteome</keyword>
<name>A0A8H7ZVC6_9FUNG</name>